<dbReference type="InterPro" id="IPR041033">
    <property type="entry name" value="SpaA_PFL_dom_1"/>
</dbReference>
<evidence type="ECO:0000256" key="6">
    <source>
        <dbReference type="ARBA" id="ARBA00023088"/>
    </source>
</evidence>
<dbReference type="PROSITE" id="PS50847">
    <property type="entry name" value="GRAM_POS_ANCHORING"/>
    <property type="match status" value="1"/>
</dbReference>
<feature type="domain" description="Gram-positive cocci surface proteins LPxTG" evidence="10">
    <location>
        <begin position="2112"/>
        <end position="2145"/>
    </location>
</feature>
<evidence type="ECO:0000256" key="5">
    <source>
        <dbReference type="ARBA" id="ARBA00022729"/>
    </source>
</evidence>
<sequence length="2145" mass="233516">MRDCMKKKLSAALLAIMMLMNIITSGYLMPMQALAQGTEQPASTNDEAGITPTAPTAEEIAQNQAAVKEATQKVNGLFQDDKQQTIKENLVEAHINSVEPFVNKITDGAEKIALQALLVKAQQQVADRQAKLAAEKATETVKEQDKSQITETAKEQDKPQVTEVVNAPTKKKLIPKAIDQPKEIKDAITAVTAKLNNKEITNTNKEVKIGDTVSLDFKFKLDVDHEHNNGDYIKYKLPTNIFNATELIDQPIKEGSTIIATYSVKNGEVVITFTAIRTDQDQAISIQDGKFKATGTLKATANMEPDQELVFGETTSTSQEIKIPVTFIPKVDGKKLIQKTDGVLDQKTGHITWIITANENLTASKNAVVEDLLPADKLAYIGNVQVQKYKVNLDGTLTAVGTEETIAPVSTAKFNYSIDNKFAYKFTLVTQNISEVDVASEKITNTATISGSQEKGIGNITIHYGPPLEKRIVQESQDEIDWEIKINFNQKTLSAAIAEYTDTLTGGHRIKDGTLKIVPVDSAGQATGQSVEPYTLGKNADKEGFILHFTEGIKGQAYIVTYKTELIDGDGYLEEDLTIENTIKRSDQLPSITKKSEMYKQNIISKSHTIDYANKKINWTITINKDAKNMESVTLVDSYPDDRTLSTVEDLKRNGTLIESTTPKHGFTISLGTVKAQEEITYSTTYVSKTIGETPITNKAMLTYARPDKSSKTKTAIDSATVNAIQSTKNGYKQGEYHYDTRKISWQAGFNYQLNDIQGTVFEDIVGSNHKIDATSIQLQEVTFKNSNDITGTTKTIEDYTTLGVLEMTATGFKFTFKADTPNTKAYKFIYNTIDKDKLMEKEYTNTATLTNGSETVYNETANVSVNHTDKIIVKDSPIITEGGEKLSWQIIINQGQSTLTNASIKDLPGKHQMILPETFEIYELDMNAASYSKGKMVFDSKVTGYGKNAAGFGIEKTSDGFKVEFMPTITKAYIIKYDALYNGPSGSTTTNVATLSTSELSDYKGGETQSGVPRENTIIVTNADASATTTKVDFKIHKVDGDSGAPIKDVQFELYNKTGAIKIASGQTNSDGDLVFEELYEGTYTLKEASAPEPYDVSQSEYYSKTRIVIKAEIPTDPSKLATITKTIENVTKGACAKFEITFTGDNSYGGQEEFALYEIKNDTSEIEIKSDIKIGKDGKLVGIPTSLSKKTKYILRQKNLKLPQIEKIFTTDAKGCAVSFAIAFACPSFKIAVNGLNNTADEFVSTAVFTLTNKKNPAIKFENLTIDKSTNEISISTAIEKGNYELTQSNNIIGYKNIGEKSIVVDDSNCSTGVSITIDPSIIACTTYYIEVIGANAAFYKGSIFKLVDQTGETVTSETTSLEGLTVNIDGKLVKDDKIVGSSDLPLMAGNYQLKSTKTPVGYNAINEKVVPNAIDCKSTTTIDLVKNACAEYAIVVNTINNLSSKNYSDYISNSEFTLVSSVDSSNIITQVSIGTDNKLYYFDDKSNSKIVIDKNKLVKIETYTLIQTKTAAGYKTIAPTAIEEMTECLGEVTINFAKTTEPTTPGVSCPDFHINFEGPASTTAEFKLVKIIDPKDATKDVVLAEAIKVTTEPTTKKQSLVLTDTKGDQITALEEGSYKLVQTKNQAGYFAISPKLFEVKMGECIADITISNTPIPPACYQDTVVTVIDQEGNQVIVSDKVQVTVEGKDTAVTTVNGQVVIPKESFNTTGNTTVVITLEDGRESTIIVPAIRTTCDAEALVPVLKVCEQDKKITIADREGKVEIPTKNVKVTVDGKEVSITIVDGKIVLPKDAVPTNKESVVKVMLEDGRESSTTMPKFSENCEITMIVDVDQSCKELAVTITENGKKVTDATKVKVEIIDATGQTVATKTVDASGNVVFEGKYASSNYQAKVTIGKVVKTVSITINDICAISIDVKTNACEAGSIHVTMNDEPAKGAVLTILNNNGETVSKVTTDKNGVTSYEVKYIHTNYDAYITYKGKKKDVVLINCVTKVAFTAKTDVGGETEEPINPAKPQKPITPVTPGKPSTNDGNGHKPNTNTGTIKVPSTETPGHQYNVYDENGKLVEKNVTVGADGKVNLDHLAEGKYTLVSKNGGKTIKFSVNKDGQLPQTGITSLMPTLIGFTLLLIGALVIGRKRRKIA</sequence>
<dbReference type="Pfam" id="PF00746">
    <property type="entry name" value="Gram_pos_anchor"/>
    <property type="match status" value="1"/>
</dbReference>
<evidence type="ECO:0000313" key="12">
    <source>
        <dbReference type="Proteomes" id="UP000245938"/>
    </source>
</evidence>
<dbReference type="PROSITE" id="PS50889">
    <property type="entry name" value="S4"/>
    <property type="match status" value="1"/>
</dbReference>
<evidence type="ECO:0000256" key="1">
    <source>
        <dbReference type="ARBA" id="ARBA00004168"/>
    </source>
</evidence>
<keyword evidence="3" id="KW-0134">Cell wall</keyword>
<evidence type="ECO:0000256" key="7">
    <source>
        <dbReference type="PROSITE-ProRule" id="PRU00182"/>
    </source>
</evidence>
<dbReference type="SUPFAM" id="SSF49401">
    <property type="entry name" value="Bacterial adhesins"/>
    <property type="match status" value="6"/>
</dbReference>
<dbReference type="NCBIfam" id="TIGR01167">
    <property type="entry name" value="LPXTG_anchor"/>
    <property type="match status" value="1"/>
</dbReference>
<dbReference type="OrthoDB" id="2056845at2"/>
<evidence type="ECO:0000256" key="3">
    <source>
        <dbReference type="ARBA" id="ARBA00022512"/>
    </source>
</evidence>
<evidence type="ECO:0000256" key="4">
    <source>
        <dbReference type="ARBA" id="ARBA00022525"/>
    </source>
</evidence>
<dbReference type="PANTHER" id="PTHR36108">
    <property type="entry name" value="COLOSSIN-B-RELATED"/>
    <property type="match status" value="1"/>
</dbReference>
<protein>
    <recommendedName>
        <fullName evidence="10">Gram-positive cocci surface proteins LPxTG domain-containing protein</fullName>
    </recommendedName>
</protein>
<keyword evidence="5" id="KW-0732">Signal</keyword>
<dbReference type="InterPro" id="IPR019931">
    <property type="entry name" value="LPXTG_anchor"/>
</dbReference>
<dbReference type="InterPro" id="IPR008966">
    <property type="entry name" value="Adhesion_dom_sf"/>
</dbReference>
<feature type="region of interest" description="Disordered" evidence="8">
    <location>
        <begin position="138"/>
        <end position="160"/>
    </location>
</feature>
<proteinExistence type="inferred from homology"/>
<feature type="region of interest" description="Disordered" evidence="8">
    <location>
        <begin position="2006"/>
        <end position="2055"/>
    </location>
</feature>
<reference evidence="11 12" key="1">
    <citation type="submission" date="2018-05" db="EMBL/GenBank/DDBJ databases">
        <title>Kurthia sibirica genome sequence.</title>
        <authorList>
            <person name="Maclea K.S."/>
            <person name="Goen A.E."/>
        </authorList>
    </citation>
    <scope>NUCLEOTIDE SEQUENCE [LARGE SCALE GENOMIC DNA]</scope>
    <source>
        <strain evidence="11 12">ATCC 49154</strain>
    </source>
</reference>
<evidence type="ECO:0000256" key="8">
    <source>
        <dbReference type="SAM" id="MobiDB-lite"/>
    </source>
</evidence>
<name>A0A2U3AJ91_9BACL</name>
<evidence type="ECO:0000256" key="9">
    <source>
        <dbReference type="SAM" id="Phobius"/>
    </source>
</evidence>
<dbReference type="InterPro" id="IPR054544">
    <property type="entry name" value="Pest_crys_Cry1Aa_dom-IV"/>
</dbReference>
<feature type="compositionally biased region" description="Polar residues" evidence="8">
    <location>
        <begin position="2029"/>
        <end position="2055"/>
    </location>
</feature>
<dbReference type="EMBL" id="QFVR01000018">
    <property type="protein sequence ID" value="PWI24610.1"/>
    <property type="molecule type" value="Genomic_DNA"/>
</dbReference>
<organism evidence="11 12">
    <name type="scientific">Kurthia sibirica</name>
    <dbReference type="NCBI Taxonomy" id="202750"/>
    <lineage>
        <taxon>Bacteria</taxon>
        <taxon>Bacillati</taxon>
        <taxon>Bacillota</taxon>
        <taxon>Bacilli</taxon>
        <taxon>Bacillales</taxon>
        <taxon>Caryophanaceae</taxon>
        <taxon>Kurthia</taxon>
    </lineage>
</organism>
<dbReference type="Proteomes" id="UP000245938">
    <property type="component" value="Unassembled WGS sequence"/>
</dbReference>
<evidence type="ECO:0000256" key="2">
    <source>
        <dbReference type="ARBA" id="ARBA00007257"/>
    </source>
</evidence>
<comment type="subcellular location">
    <subcellularLocation>
        <location evidence="1">Secreted</location>
        <location evidence="1">Cell wall</location>
        <topology evidence="1">Peptidoglycan-anchor</topology>
    </subcellularLocation>
</comment>
<dbReference type="InterPro" id="IPR008456">
    <property type="entry name" value="Collagen-bd_dom"/>
</dbReference>
<dbReference type="Pfam" id="PF18449">
    <property type="entry name" value="Endotoxin_C2"/>
    <property type="match status" value="1"/>
</dbReference>
<dbReference type="Pfam" id="PF05737">
    <property type="entry name" value="Collagen_bind"/>
    <property type="match status" value="3"/>
</dbReference>
<accession>A0A2U3AJ91</accession>
<dbReference type="Gene3D" id="2.60.40.740">
    <property type="match status" value="5"/>
</dbReference>
<keyword evidence="9" id="KW-0472">Membrane</keyword>
<keyword evidence="12" id="KW-1185">Reference proteome</keyword>
<dbReference type="InterPro" id="IPR013783">
    <property type="entry name" value="Ig-like_fold"/>
</dbReference>
<dbReference type="Gene3D" id="2.60.40.10">
    <property type="entry name" value="Immunoglobulins"/>
    <property type="match status" value="2"/>
</dbReference>
<keyword evidence="6" id="KW-0572">Peptidoglycan-anchor</keyword>
<gene>
    <name evidence="11" type="ORF">DEX24_12330</name>
</gene>
<dbReference type="PANTHER" id="PTHR36108:SF13">
    <property type="entry name" value="COLOSSIN-B-RELATED"/>
    <property type="match status" value="1"/>
</dbReference>
<comment type="caution">
    <text evidence="11">The sequence shown here is derived from an EMBL/GenBank/DDBJ whole genome shotgun (WGS) entry which is preliminary data.</text>
</comment>
<evidence type="ECO:0000259" key="10">
    <source>
        <dbReference type="PROSITE" id="PS50847"/>
    </source>
</evidence>
<keyword evidence="7" id="KW-0694">RNA-binding</keyword>
<comment type="similarity">
    <text evidence="2">Belongs to the serine-aspartate repeat-containing protein (SDr) family.</text>
</comment>
<keyword evidence="9" id="KW-0812">Transmembrane</keyword>
<evidence type="ECO:0000313" key="11">
    <source>
        <dbReference type="EMBL" id="PWI24610.1"/>
    </source>
</evidence>
<keyword evidence="9" id="KW-1133">Transmembrane helix</keyword>
<keyword evidence="4" id="KW-0964">Secreted</keyword>
<feature type="transmembrane region" description="Helical" evidence="9">
    <location>
        <begin position="2120"/>
        <end position="2138"/>
    </location>
</feature>
<dbReference type="GO" id="GO:0003723">
    <property type="term" value="F:RNA binding"/>
    <property type="evidence" value="ECO:0007669"/>
    <property type="project" value="UniProtKB-KW"/>
</dbReference>
<dbReference type="Pfam" id="PF17802">
    <property type="entry name" value="SpaA"/>
    <property type="match status" value="1"/>
</dbReference>
<dbReference type="SUPFAM" id="SSF49478">
    <property type="entry name" value="Cna protein B-type domain"/>
    <property type="match status" value="1"/>
</dbReference>
<dbReference type="GO" id="GO:0005518">
    <property type="term" value="F:collagen binding"/>
    <property type="evidence" value="ECO:0007669"/>
    <property type="project" value="InterPro"/>
</dbReference>